<name>A0A1V9G6K3_9BACT</name>
<comment type="caution">
    <text evidence="1">The sequence shown here is derived from an EMBL/GenBank/DDBJ whole genome shotgun (WGS) entry which is preliminary data.</text>
</comment>
<dbReference type="Proteomes" id="UP000192796">
    <property type="component" value="Unassembled WGS sequence"/>
</dbReference>
<dbReference type="EMBL" id="LVYD01000002">
    <property type="protein sequence ID" value="OQP66275.1"/>
    <property type="molecule type" value="Genomic_DNA"/>
</dbReference>
<protein>
    <submittedName>
        <fullName evidence="1">Uncharacterized protein</fullName>
    </submittedName>
</protein>
<evidence type="ECO:0000313" key="2">
    <source>
        <dbReference type="Proteomes" id="UP000192796"/>
    </source>
</evidence>
<sequence>MCFDLVPAPPGNLLPTSGGKDFHCNLYYNENFDKERFRPEMCVYTDVNIIYGKKFTRPVLL</sequence>
<keyword evidence="2" id="KW-1185">Reference proteome</keyword>
<organism evidence="1 2">
    <name type="scientific">Niastella vici</name>
    <dbReference type="NCBI Taxonomy" id="1703345"/>
    <lineage>
        <taxon>Bacteria</taxon>
        <taxon>Pseudomonadati</taxon>
        <taxon>Bacteroidota</taxon>
        <taxon>Chitinophagia</taxon>
        <taxon>Chitinophagales</taxon>
        <taxon>Chitinophagaceae</taxon>
        <taxon>Niastella</taxon>
    </lineage>
</organism>
<accession>A0A1V9G6K3</accession>
<reference evidence="1 2" key="1">
    <citation type="submission" date="2016-03" db="EMBL/GenBank/DDBJ databases">
        <title>Niastella vici sp. nov., isolated from farmland soil.</title>
        <authorList>
            <person name="Chen L."/>
            <person name="Wang D."/>
            <person name="Yang S."/>
            <person name="Wang G."/>
        </authorList>
    </citation>
    <scope>NUCLEOTIDE SEQUENCE [LARGE SCALE GENOMIC DNA]</scope>
    <source>
        <strain evidence="1 2">DJ57</strain>
    </source>
</reference>
<gene>
    <name evidence="1" type="ORF">A3860_12280</name>
</gene>
<evidence type="ECO:0000313" key="1">
    <source>
        <dbReference type="EMBL" id="OQP66275.1"/>
    </source>
</evidence>
<proteinExistence type="predicted"/>
<dbReference type="AlphaFoldDB" id="A0A1V9G6K3"/>
<dbReference type="STRING" id="1703345.A3860_12280"/>